<dbReference type="SMART" id="SM00220">
    <property type="entry name" value="S_TKc"/>
    <property type="match status" value="1"/>
</dbReference>
<protein>
    <recommendedName>
        <fullName evidence="1">non-specific serine/threonine protein kinase</fullName>
        <ecNumber evidence="1">2.7.11.1</ecNumber>
    </recommendedName>
</protein>
<evidence type="ECO:0000256" key="2">
    <source>
        <dbReference type="ARBA" id="ARBA00022527"/>
    </source>
</evidence>
<dbReference type="GO" id="GO:0005524">
    <property type="term" value="F:ATP binding"/>
    <property type="evidence" value="ECO:0007669"/>
    <property type="project" value="UniProtKB-UniRule"/>
</dbReference>
<dbReference type="InParanoid" id="D2W172"/>
<dbReference type="GO" id="GO:0004674">
    <property type="term" value="F:protein serine/threonine kinase activity"/>
    <property type="evidence" value="ECO:0007669"/>
    <property type="project" value="UniProtKB-KW"/>
</dbReference>
<name>D2W172_NAEGR</name>
<sequence>MMKGSYECGQLFDFSEYTNRFELSWIGMDTNGFIYPGCEWLVNRQSVIERFHFVNGGVGRALSLDRKLEILSFDQCHSDLLVMSELNVKNLLINQSNFNNFGLKNAMVETFRVFESTISETKVRLSKTESIQIDNSKLLNAILNIDFFGTVKINNCHWTASSLCAFNAGNVLNITEASSIPTIQIMIVFQVVLDGISIIDRVIGDISESYLSLIGSTEISIRNWNVTNNIFANLISIQKGKTVQVFNCTFNNNTGTILSIKDIYWDINTIVAPIVIDESKFISNRVLKDSSFVSIMTSEQTASMVRTCQFRNNMGGSPLFYNGNSLIVFNCFFSNNVAEFGGAIRIEISNSLTLSNCSFIGNEAKKGGAIYLLNLLSGIATTDSYCQDNIAFQVGGCIYKSSTSSSLNPNTKYRMIGENRAYYYGNDIGSELVSQRIEFRGQDGQFRVAEGKSIQVYPGQPLDFKLFIYDQYNQSTSKLSSDSPLLVVSSVKNIILQKQDYQVGEGYIMLNNLQYLLVDKDFNSDHFELRFSITDLDVITSFVNVEVMKCPAGFSLVLGGGKYYYCQSIPFEIIIPSAVLGTISLTIIFSFTIFVIVYVMKKLFKLRKQEKAEKRIEDQFKNKYFVFGNGIENLPLLENSLNNETPERYIIPISDITIVKKIGEGASGVVYKGLWNKTDVAIKQFKTDTDDEEFEREALLMSSLRHPSIVSCYGISLSTESKYMIVEYLSNGALDGAIYESKIGKKKLSYVTKLNILNDVCKGMVYLHSIRPNKIIHRDLKCANILLDKNMNAKVGDFGLSKIVNGNSATMTTNVGTLLYIAPELLSNHHRGPTTKIDVYSFGIILWELLYEMVPFSDELSDTNTVFSILMEVIKGHRPRIITTDQAWIENNISKKEIDKYGISKLELSLSDYIEIMKECWNNEPNQRPEFIQVAESLESLLNFLQT</sequence>
<comment type="catalytic activity">
    <reaction evidence="7">
        <text>L-threonyl-[protein] + ATP = O-phospho-L-threonyl-[protein] + ADP + H(+)</text>
        <dbReference type="Rhea" id="RHEA:46608"/>
        <dbReference type="Rhea" id="RHEA-COMP:11060"/>
        <dbReference type="Rhea" id="RHEA-COMP:11605"/>
        <dbReference type="ChEBI" id="CHEBI:15378"/>
        <dbReference type="ChEBI" id="CHEBI:30013"/>
        <dbReference type="ChEBI" id="CHEBI:30616"/>
        <dbReference type="ChEBI" id="CHEBI:61977"/>
        <dbReference type="ChEBI" id="CHEBI:456216"/>
        <dbReference type="EC" id="2.7.11.1"/>
    </reaction>
</comment>
<keyword evidence="13" id="KW-1185">Reference proteome</keyword>
<evidence type="ECO:0000256" key="10">
    <source>
        <dbReference type="SAM" id="Phobius"/>
    </source>
</evidence>
<dbReference type="GeneID" id="8856689"/>
<dbReference type="SUPFAM" id="SSF56112">
    <property type="entry name" value="Protein kinase-like (PK-like)"/>
    <property type="match status" value="1"/>
</dbReference>
<dbReference type="InterPro" id="IPR017441">
    <property type="entry name" value="Protein_kinase_ATP_BS"/>
</dbReference>
<dbReference type="Gene3D" id="1.10.510.10">
    <property type="entry name" value="Transferase(Phosphotransferase) domain 1"/>
    <property type="match status" value="1"/>
</dbReference>
<keyword evidence="10" id="KW-0812">Transmembrane</keyword>
<dbReference type="InterPro" id="IPR008271">
    <property type="entry name" value="Ser/Thr_kinase_AS"/>
</dbReference>
<dbReference type="InterPro" id="IPR051681">
    <property type="entry name" value="Ser/Thr_Kinases-Pseudokinases"/>
</dbReference>
<keyword evidence="5" id="KW-0418">Kinase</keyword>
<evidence type="ECO:0000313" key="12">
    <source>
        <dbReference type="EMBL" id="EFC37179.1"/>
    </source>
</evidence>
<dbReference type="STRING" id="5762.D2W172"/>
<reference evidence="12 13" key="1">
    <citation type="journal article" date="2010" name="Cell">
        <title>The genome of Naegleria gruberi illuminates early eukaryotic versatility.</title>
        <authorList>
            <person name="Fritz-Laylin L.K."/>
            <person name="Prochnik S.E."/>
            <person name="Ginger M.L."/>
            <person name="Dacks J.B."/>
            <person name="Carpenter M.L."/>
            <person name="Field M.C."/>
            <person name="Kuo A."/>
            <person name="Paredez A."/>
            <person name="Chapman J."/>
            <person name="Pham J."/>
            <person name="Shu S."/>
            <person name="Neupane R."/>
            <person name="Cipriano M."/>
            <person name="Mancuso J."/>
            <person name="Tu H."/>
            <person name="Salamov A."/>
            <person name="Lindquist E."/>
            <person name="Shapiro H."/>
            <person name="Lucas S."/>
            <person name="Grigoriev I.V."/>
            <person name="Cande W.Z."/>
            <person name="Fulton C."/>
            <person name="Rokhsar D.S."/>
            <person name="Dawson S.C."/>
        </authorList>
    </citation>
    <scope>NUCLEOTIDE SEQUENCE [LARGE SCALE GENOMIC DNA]</scope>
    <source>
        <strain evidence="12 13">NEG-M</strain>
    </source>
</reference>
<keyword evidence="4 9" id="KW-0547">Nucleotide-binding</keyword>
<feature type="transmembrane region" description="Helical" evidence="10">
    <location>
        <begin position="573"/>
        <end position="599"/>
    </location>
</feature>
<dbReference type="InterPro" id="IPR001245">
    <property type="entry name" value="Ser-Thr/Tyr_kinase_cat_dom"/>
</dbReference>
<dbReference type="InterPro" id="IPR011050">
    <property type="entry name" value="Pectin_lyase_fold/virulence"/>
</dbReference>
<evidence type="ECO:0000256" key="7">
    <source>
        <dbReference type="ARBA" id="ARBA00047899"/>
    </source>
</evidence>
<evidence type="ECO:0000256" key="5">
    <source>
        <dbReference type="ARBA" id="ARBA00022777"/>
    </source>
</evidence>
<dbReference type="CDD" id="cd13999">
    <property type="entry name" value="STKc_MAP3K-like"/>
    <property type="match status" value="1"/>
</dbReference>
<dbReference type="FunFam" id="1.10.510.10:FF:001023">
    <property type="entry name" value="Os07g0541700 protein"/>
    <property type="match status" value="1"/>
</dbReference>
<dbReference type="Pfam" id="PF07714">
    <property type="entry name" value="PK_Tyr_Ser-Thr"/>
    <property type="match status" value="1"/>
</dbReference>
<evidence type="ECO:0000256" key="8">
    <source>
        <dbReference type="ARBA" id="ARBA00048679"/>
    </source>
</evidence>
<gene>
    <name evidence="12" type="ORF">NAEGRDRAFT_75112</name>
</gene>
<keyword evidence="10" id="KW-1133">Transmembrane helix</keyword>
<feature type="binding site" evidence="9">
    <location>
        <position position="683"/>
    </location>
    <ligand>
        <name>ATP</name>
        <dbReference type="ChEBI" id="CHEBI:30616"/>
    </ligand>
</feature>
<evidence type="ECO:0000256" key="4">
    <source>
        <dbReference type="ARBA" id="ARBA00022741"/>
    </source>
</evidence>
<dbReference type="OrthoDB" id="4062651at2759"/>
<evidence type="ECO:0000313" key="13">
    <source>
        <dbReference type="Proteomes" id="UP000006671"/>
    </source>
</evidence>
<proteinExistence type="predicted"/>
<evidence type="ECO:0000256" key="6">
    <source>
        <dbReference type="ARBA" id="ARBA00022840"/>
    </source>
</evidence>
<dbReference type="PROSITE" id="PS50011">
    <property type="entry name" value="PROTEIN_KINASE_DOM"/>
    <property type="match status" value="1"/>
</dbReference>
<dbReference type="SUPFAM" id="SSF51126">
    <property type="entry name" value="Pectin lyase-like"/>
    <property type="match status" value="1"/>
</dbReference>
<dbReference type="AlphaFoldDB" id="D2W172"/>
<evidence type="ECO:0000259" key="11">
    <source>
        <dbReference type="PROSITE" id="PS50011"/>
    </source>
</evidence>
<keyword evidence="3" id="KW-0808">Transferase</keyword>
<comment type="catalytic activity">
    <reaction evidence="8">
        <text>L-seryl-[protein] + ATP = O-phospho-L-seryl-[protein] + ADP + H(+)</text>
        <dbReference type="Rhea" id="RHEA:17989"/>
        <dbReference type="Rhea" id="RHEA-COMP:9863"/>
        <dbReference type="Rhea" id="RHEA-COMP:11604"/>
        <dbReference type="ChEBI" id="CHEBI:15378"/>
        <dbReference type="ChEBI" id="CHEBI:29999"/>
        <dbReference type="ChEBI" id="CHEBI:30616"/>
        <dbReference type="ChEBI" id="CHEBI:83421"/>
        <dbReference type="ChEBI" id="CHEBI:456216"/>
        <dbReference type="EC" id="2.7.11.1"/>
    </reaction>
</comment>
<dbReference type="Proteomes" id="UP000006671">
    <property type="component" value="Unassembled WGS sequence"/>
</dbReference>
<dbReference type="EMBL" id="GG738921">
    <property type="protein sequence ID" value="EFC37179.1"/>
    <property type="molecule type" value="Genomic_DNA"/>
</dbReference>
<dbReference type="KEGG" id="ngr:NAEGRDRAFT_75112"/>
<keyword evidence="6 9" id="KW-0067">ATP-binding</keyword>
<accession>D2W172</accession>
<feature type="domain" description="Protein kinase" evidence="11">
    <location>
        <begin position="656"/>
        <end position="942"/>
    </location>
</feature>
<dbReference type="RefSeq" id="XP_002669923.1">
    <property type="nucleotide sequence ID" value="XM_002669877.1"/>
</dbReference>
<keyword evidence="10" id="KW-0472">Membrane</keyword>
<evidence type="ECO:0000256" key="1">
    <source>
        <dbReference type="ARBA" id="ARBA00012513"/>
    </source>
</evidence>
<dbReference type="PANTHER" id="PTHR44329">
    <property type="entry name" value="SERINE/THREONINE-PROTEIN KINASE TNNI3K-RELATED"/>
    <property type="match status" value="1"/>
</dbReference>
<dbReference type="eggNOG" id="KOG0192">
    <property type="taxonomic scope" value="Eukaryota"/>
</dbReference>
<dbReference type="InterPro" id="IPR011009">
    <property type="entry name" value="Kinase-like_dom_sf"/>
</dbReference>
<dbReference type="PANTHER" id="PTHR44329:SF289">
    <property type="entry name" value="SERINE_THREONINE-PROTEIN KINASE VIK"/>
    <property type="match status" value="1"/>
</dbReference>
<dbReference type="VEuPathDB" id="AmoebaDB:NAEGRDRAFT_75112"/>
<evidence type="ECO:0000256" key="3">
    <source>
        <dbReference type="ARBA" id="ARBA00022679"/>
    </source>
</evidence>
<dbReference type="EC" id="2.7.11.1" evidence="1"/>
<evidence type="ECO:0000256" key="9">
    <source>
        <dbReference type="PROSITE-ProRule" id="PRU10141"/>
    </source>
</evidence>
<dbReference type="InterPro" id="IPR000719">
    <property type="entry name" value="Prot_kinase_dom"/>
</dbReference>
<keyword evidence="2" id="KW-0723">Serine/threonine-protein kinase</keyword>
<dbReference type="PROSITE" id="PS00108">
    <property type="entry name" value="PROTEIN_KINASE_ST"/>
    <property type="match status" value="1"/>
</dbReference>
<dbReference type="PROSITE" id="PS00107">
    <property type="entry name" value="PROTEIN_KINASE_ATP"/>
    <property type="match status" value="1"/>
</dbReference>
<organism evidence="13">
    <name type="scientific">Naegleria gruberi</name>
    <name type="common">Amoeba</name>
    <dbReference type="NCBI Taxonomy" id="5762"/>
    <lineage>
        <taxon>Eukaryota</taxon>
        <taxon>Discoba</taxon>
        <taxon>Heterolobosea</taxon>
        <taxon>Tetramitia</taxon>
        <taxon>Eutetramitia</taxon>
        <taxon>Vahlkampfiidae</taxon>
        <taxon>Naegleria</taxon>
    </lineage>
</organism>